<dbReference type="InterPro" id="IPR006016">
    <property type="entry name" value="UspA"/>
</dbReference>
<protein>
    <recommendedName>
        <fullName evidence="2">RING-type E3 ubiquitin transferase</fullName>
        <ecNumber evidence="2">2.3.2.27</ecNumber>
    </recommendedName>
</protein>
<proteinExistence type="predicted"/>
<dbReference type="AlphaFoldDB" id="A0AAV5E655"/>
<evidence type="ECO:0000259" key="8">
    <source>
        <dbReference type="PROSITE" id="PS50011"/>
    </source>
</evidence>
<evidence type="ECO:0000256" key="6">
    <source>
        <dbReference type="SAM" id="Coils"/>
    </source>
</evidence>
<dbReference type="InterPro" id="IPR051348">
    <property type="entry name" value="U-box_ubiquitin_ligases"/>
</dbReference>
<comment type="caution">
    <text evidence="9">The sequence shown here is derived from an EMBL/GenBank/DDBJ whole genome shotgun (WGS) entry which is preliminary data.</text>
</comment>
<feature type="region of interest" description="Disordered" evidence="7">
    <location>
        <begin position="700"/>
        <end position="731"/>
    </location>
</feature>
<dbReference type="CDD" id="cd01989">
    <property type="entry name" value="USP_STK_Ubox_N"/>
    <property type="match status" value="1"/>
</dbReference>
<dbReference type="EC" id="2.3.2.27" evidence="2"/>
<evidence type="ECO:0000256" key="5">
    <source>
        <dbReference type="ARBA" id="ARBA00022840"/>
    </source>
</evidence>
<gene>
    <name evidence="9" type="primary">gb05736</name>
    <name evidence="9" type="ORF">PR202_gb05736</name>
</gene>
<reference evidence="9" key="2">
    <citation type="submission" date="2021-12" db="EMBL/GenBank/DDBJ databases">
        <title>Resequencing data analysis of finger millet.</title>
        <authorList>
            <person name="Hatakeyama M."/>
            <person name="Aluri S."/>
            <person name="Balachadran M.T."/>
            <person name="Sivarajan S.R."/>
            <person name="Poveda L."/>
            <person name="Shimizu-Inatsugi R."/>
            <person name="Schlapbach R."/>
            <person name="Sreeman S.M."/>
            <person name="Shimizu K.K."/>
        </authorList>
    </citation>
    <scope>NUCLEOTIDE SEQUENCE</scope>
</reference>
<accession>A0AAV5E655</accession>
<feature type="coiled-coil region" evidence="6">
    <location>
        <begin position="315"/>
        <end position="395"/>
    </location>
</feature>
<dbReference type="PANTHER" id="PTHR45647:SF118">
    <property type="entry name" value="OS01G0581400 PROTEIN"/>
    <property type="match status" value="1"/>
</dbReference>
<dbReference type="SMART" id="SM00220">
    <property type="entry name" value="S_TKc"/>
    <property type="match status" value="1"/>
</dbReference>
<keyword evidence="10" id="KW-1185">Reference proteome</keyword>
<keyword evidence="5" id="KW-0067">ATP-binding</keyword>
<dbReference type="SUPFAM" id="SSF52402">
    <property type="entry name" value="Adenine nucleotide alpha hydrolases-like"/>
    <property type="match status" value="1"/>
</dbReference>
<evidence type="ECO:0000256" key="3">
    <source>
        <dbReference type="ARBA" id="ARBA00022741"/>
    </source>
</evidence>
<dbReference type="EMBL" id="BQKI01000073">
    <property type="protein sequence ID" value="GJN18564.1"/>
    <property type="molecule type" value="Genomic_DNA"/>
</dbReference>
<dbReference type="PROSITE" id="PS00108">
    <property type="entry name" value="PROTEIN_KINASE_ST"/>
    <property type="match status" value="1"/>
</dbReference>
<name>A0AAV5E655_ELECO</name>
<dbReference type="Pfam" id="PF00582">
    <property type="entry name" value="Usp"/>
    <property type="match status" value="1"/>
</dbReference>
<dbReference type="GO" id="GO:0005524">
    <property type="term" value="F:ATP binding"/>
    <property type="evidence" value="ECO:0007669"/>
    <property type="project" value="UniProtKB-KW"/>
</dbReference>
<dbReference type="InterPro" id="IPR014729">
    <property type="entry name" value="Rossmann-like_a/b/a_fold"/>
</dbReference>
<dbReference type="SUPFAM" id="SSF56112">
    <property type="entry name" value="Protein kinase-like (PK-like)"/>
    <property type="match status" value="1"/>
</dbReference>
<evidence type="ECO:0000256" key="2">
    <source>
        <dbReference type="ARBA" id="ARBA00012483"/>
    </source>
</evidence>
<organism evidence="9 10">
    <name type="scientific">Eleusine coracana subsp. coracana</name>
    <dbReference type="NCBI Taxonomy" id="191504"/>
    <lineage>
        <taxon>Eukaryota</taxon>
        <taxon>Viridiplantae</taxon>
        <taxon>Streptophyta</taxon>
        <taxon>Embryophyta</taxon>
        <taxon>Tracheophyta</taxon>
        <taxon>Spermatophyta</taxon>
        <taxon>Magnoliopsida</taxon>
        <taxon>Liliopsida</taxon>
        <taxon>Poales</taxon>
        <taxon>Poaceae</taxon>
        <taxon>PACMAD clade</taxon>
        <taxon>Chloridoideae</taxon>
        <taxon>Cynodonteae</taxon>
        <taxon>Eleusininae</taxon>
        <taxon>Eleusine</taxon>
    </lineage>
</organism>
<evidence type="ECO:0000313" key="9">
    <source>
        <dbReference type="EMBL" id="GJN18564.1"/>
    </source>
</evidence>
<dbReference type="PANTHER" id="PTHR45647">
    <property type="entry name" value="OS02G0152300 PROTEIN"/>
    <property type="match status" value="1"/>
</dbReference>
<dbReference type="InterPro" id="IPR000719">
    <property type="entry name" value="Prot_kinase_dom"/>
</dbReference>
<keyword evidence="6" id="KW-0175">Coiled coil</keyword>
<keyword evidence="3" id="KW-0547">Nucleotide-binding</keyword>
<evidence type="ECO:0000256" key="4">
    <source>
        <dbReference type="ARBA" id="ARBA00022786"/>
    </source>
</evidence>
<dbReference type="GO" id="GO:0004672">
    <property type="term" value="F:protein kinase activity"/>
    <property type="evidence" value="ECO:0007669"/>
    <property type="project" value="InterPro"/>
</dbReference>
<dbReference type="Gene3D" id="3.40.50.620">
    <property type="entry name" value="HUPs"/>
    <property type="match status" value="1"/>
</dbReference>
<keyword evidence="4" id="KW-0833">Ubl conjugation pathway</keyword>
<reference evidence="9" key="1">
    <citation type="journal article" date="2018" name="DNA Res.">
        <title>Multiple hybrid de novo genome assembly of finger millet, an orphan allotetraploid crop.</title>
        <authorList>
            <person name="Hatakeyama M."/>
            <person name="Aluri S."/>
            <person name="Balachadran M.T."/>
            <person name="Sivarajan S.R."/>
            <person name="Patrignani A."/>
            <person name="Gruter S."/>
            <person name="Poveda L."/>
            <person name="Shimizu-Inatsugi R."/>
            <person name="Baeten J."/>
            <person name="Francoijs K.J."/>
            <person name="Nataraja K.N."/>
            <person name="Reddy Y.A.N."/>
            <person name="Phadnis S."/>
            <person name="Ravikumar R.L."/>
            <person name="Schlapbach R."/>
            <person name="Sreeman S.M."/>
            <person name="Shimizu K.K."/>
        </authorList>
    </citation>
    <scope>NUCLEOTIDE SEQUENCE</scope>
</reference>
<evidence type="ECO:0000256" key="7">
    <source>
        <dbReference type="SAM" id="MobiDB-lite"/>
    </source>
</evidence>
<dbReference type="Gene3D" id="3.30.200.20">
    <property type="entry name" value="Phosphorylase Kinase, domain 1"/>
    <property type="match status" value="1"/>
</dbReference>
<dbReference type="Gene3D" id="1.10.510.10">
    <property type="entry name" value="Transferase(Phosphotransferase) domain 1"/>
    <property type="match status" value="1"/>
</dbReference>
<dbReference type="FunFam" id="3.30.200.20:FF:000162">
    <property type="entry name" value="Adenine nucleotide alpha hydrolase-like domain kinase"/>
    <property type="match status" value="1"/>
</dbReference>
<dbReference type="InterPro" id="IPR011009">
    <property type="entry name" value="Kinase-like_dom_sf"/>
</dbReference>
<evidence type="ECO:0000256" key="1">
    <source>
        <dbReference type="ARBA" id="ARBA00000900"/>
    </source>
</evidence>
<dbReference type="PROSITE" id="PS50011">
    <property type="entry name" value="PROTEIN_KINASE_DOM"/>
    <property type="match status" value="1"/>
</dbReference>
<dbReference type="Pfam" id="PF00069">
    <property type="entry name" value="Pkinase"/>
    <property type="match status" value="1"/>
</dbReference>
<evidence type="ECO:0000313" key="10">
    <source>
        <dbReference type="Proteomes" id="UP001054889"/>
    </source>
</evidence>
<dbReference type="GO" id="GO:0061630">
    <property type="term" value="F:ubiquitin protein ligase activity"/>
    <property type="evidence" value="ECO:0007669"/>
    <property type="project" value="UniProtKB-EC"/>
</dbReference>
<dbReference type="InterPro" id="IPR008271">
    <property type="entry name" value="Ser/Thr_kinase_AS"/>
</dbReference>
<comment type="catalytic activity">
    <reaction evidence="1">
        <text>S-ubiquitinyl-[E2 ubiquitin-conjugating enzyme]-L-cysteine + [acceptor protein]-L-lysine = [E2 ubiquitin-conjugating enzyme]-L-cysteine + N(6)-ubiquitinyl-[acceptor protein]-L-lysine.</text>
        <dbReference type="EC" id="2.3.2.27"/>
    </reaction>
</comment>
<feature type="region of interest" description="Disordered" evidence="7">
    <location>
        <begin position="191"/>
        <end position="253"/>
    </location>
</feature>
<dbReference type="Proteomes" id="UP001054889">
    <property type="component" value="Unassembled WGS sequence"/>
</dbReference>
<sequence length="731" mass="81031">MQGPLSPDEFRATSPPAILNQTSSTIVVAVDRDRNSQLAVKWVVDYLLSGASHIVLLHVVNHTCSVNHGFPSMAETTQSALEAEMKEIFVPLRGLCHRNGVQVSEEVLEEADVSKAILEYITANKIQSIALGGNSRNAFTKKFKNPDVPSTLMKSAPDYCNIYVVAKGKSVNVRLAKCGVDSLDHSDSFRYTRRGSRGGHLPPATPDASRRSIDSRLAPELTTRPPFRERSSKLLDSSRTTRRSNSHDSLGSDLDFTQSARFSVDFVDNLVDTMVSGGGGGAEPMSPSTTGSEGEMRRLRLELKQTMDMYNAACKEAINAKKRSKELQLMKLEESRRLEEARHAEESALALAEMEKAKCRAAMEAAEAAQRMADLEAQRRRNAELRARREADEKVRALDAITSHDFRYRKYHIDEIEMATERFSDELKIGEGGYGPVYRASLDHTPVAIKVLRPDANQGRKQFHQEVEVLSCIRHPNMVLLLGASPEYGCLVYEYMDNGSLEDRLFRRGGTAPIPWSHRFRIAAEIATALLFLHQTKPEPLVHRDLKPANILLDRNYVSKISDVGLARLVPPSVADKVTQYRLTATAGTFCYIDPEYQQTGKLGVKSDIYSLGVLLLQVITARPPMGLTHHVEKAIDAGTFAQMLDITVKDWPVEEALGYAKLALKCTEMRRKDRPDLATVILPELNRLRNLGHAYEHARTSVGSSGGSGEHVLQQVSSPTVGGSWRTAES</sequence>
<feature type="domain" description="Protein kinase" evidence="8">
    <location>
        <begin position="423"/>
        <end position="697"/>
    </location>
</feature>